<protein>
    <submittedName>
        <fullName evidence="2">Uncharacterized protein</fullName>
    </submittedName>
</protein>
<name>A0AAD4E3E5_9AGAM</name>
<sequence length="160" mass="17539">MYHDWYSSLLQDLTPPTLEPNFGQPSNSGIVEGSSTNEAEHLDPKVVHNRIANANKSLADAGHFPTILQDASSATNDLPSFSDTIDMFSVLLKPLKAFNSIANAIADVHPYAKVALSIFTCASKMILNQAHRDDAVSLLLSKISEVYTFITEEEELAKIY</sequence>
<dbReference type="Proteomes" id="UP001195769">
    <property type="component" value="Unassembled WGS sequence"/>
</dbReference>
<evidence type="ECO:0000313" key="3">
    <source>
        <dbReference type="Proteomes" id="UP001195769"/>
    </source>
</evidence>
<evidence type="ECO:0000256" key="1">
    <source>
        <dbReference type="SAM" id="MobiDB-lite"/>
    </source>
</evidence>
<organism evidence="2 3">
    <name type="scientific">Suillus fuscotomentosus</name>
    <dbReference type="NCBI Taxonomy" id="1912939"/>
    <lineage>
        <taxon>Eukaryota</taxon>
        <taxon>Fungi</taxon>
        <taxon>Dikarya</taxon>
        <taxon>Basidiomycota</taxon>
        <taxon>Agaricomycotina</taxon>
        <taxon>Agaricomycetes</taxon>
        <taxon>Agaricomycetidae</taxon>
        <taxon>Boletales</taxon>
        <taxon>Suillineae</taxon>
        <taxon>Suillaceae</taxon>
        <taxon>Suillus</taxon>
    </lineage>
</organism>
<comment type="caution">
    <text evidence="2">The sequence shown here is derived from an EMBL/GenBank/DDBJ whole genome shotgun (WGS) entry which is preliminary data.</text>
</comment>
<feature type="region of interest" description="Disordered" evidence="1">
    <location>
        <begin position="16"/>
        <end position="35"/>
    </location>
</feature>
<keyword evidence="3" id="KW-1185">Reference proteome</keyword>
<feature type="compositionally biased region" description="Polar residues" evidence="1">
    <location>
        <begin position="23"/>
        <end position="35"/>
    </location>
</feature>
<evidence type="ECO:0000313" key="2">
    <source>
        <dbReference type="EMBL" id="KAG1898820.1"/>
    </source>
</evidence>
<proteinExistence type="predicted"/>
<dbReference type="EMBL" id="JABBWK010000036">
    <property type="protein sequence ID" value="KAG1898820.1"/>
    <property type="molecule type" value="Genomic_DNA"/>
</dbReference>
<reference evidence="2" key="1">
    <citation type="journal article" date="2020" name="New Phytol.">
        <title>Comparative genomics reveals dynamic genome evolution in host specialist ectomycorrhizal fungi.</title>
        <authorList>
            <person name="Lofgren L.A."/>
            <person name="Nguyen N.H."/>
            <person name="Vilgalys R."/>
            <person name="Ruytinx J."/>
            <person name="Liao H.L."/>
            <person name="Branco S."/>
            <person name="Kuo A."/>
            <person name="LaButti K."/>
            <person name="Lipzen A."/>
            <person name="Andreopoulos W."/>
            <person name="Pangilinan J."/>
            <person name="Riley R."/>
            <person name="Hundley H."/>
            <person name="Na H."/>
            <person name="Barry K."/>
            <person name="Grigoriev I.V."/>
            <person name="Stajich J.E."/>
            <person name="Kennedy P.G."/>
        </authorList>
    </citation>
    <scope>NUCLEOTIDE SEQUENCE</scope>
    <source>
        <strain evidence="2">FC203</strain>
    </source>
</reference>
<accession>A0AAD4E3E5</accession>
<dbReference type="AlphaFoldDB" id="A0AAD4E3E5"/>
<gene>
    <name evidence="2" type="ORF">F5891DRAFT_1235818</name>
</gene>
<dbReference type="GeneID" id="64663933"/>
<dbReference type="RefSeq" id="XP_041224396.1">
    <property type="nucleotide sequence ID" value="XM_041369635.1"/>
</dbReference>